<dbReference type="PROSITE" id="PS00022">
    <property type="entry name" value="EGF_1"/>
    <property type="match status" value="3"/>
</dbReference>
<reference evidence="9" key="1">
    <citation type="submission" date="2025-08" db="UniProtKB">
        <authorList>
            <consortium name="RefSeq"/>
        </authorList>
    </citation>
    <scope>IDENTIFICATION</scope>
    <source>
        <tissue evidence="9">Whole sample</tissue>
    </source>
</reference>
<dbReference type="InterPro" id="IPR000742">
    <property type="entry name" value="EGF"/>
</dbReference>
<dbReference type="SUPFAM" id="SSF57196">
    <property type="entry name" value="EGF/Laminin"/>
    <property type="match status" value="2"/>
</dbReference>
<dbReference type="InterPro" id="IPR049883">
    <property type="entry name" value="NOTCH1_EGF-like"/>
</dbReference>
<dbReference type="AlphaFoldDB" id="A0A8B8CXW8"/>
<feature type="domain" description="EGF-like" evidence="7">
    <location>
        <begin position="752"/>
        <end position="792"/>
    </location>
</feature>
<evidence type="ECO:0000313" key="9">
    <source>
        <dbReference type="RefSeq" id="XP_022320717.1"/>
    </source>
</evidence>
<dbReference type="PROSITE" id="PS00010">
    <property type="entry name" value="ASX_HYDROXYL"/>
    <property type="match status" value="2"/>
</dbReference>
<dbReference type="PROSITE" id="PS01187">
    <property type="entry name" value="EGF_CA"/>
    <property type="match status" value="3"/>
</dbReference>
<feature type="disulfide bond" evidence="5">
    <location>
        <begin position="664"/>
        <end position="673"/>
    </location>
</feature>
<dbReference type="GO" id="GO:0005509">
    <property type="term" value="F:calcium ion binding"/>
    <property type="evidence" value="ECO:0007669"/>
    <property type="project" value="InterPro"/>
</dbReference>
<proteinExistence type="predicted"/>
<keyword evidence="3" id="KW-0677">Repeat</keyword>
<feature type="domain" description="EGF-like" evidence="7">
    <location>
        <begin position="643"/>
        <end position="674"/>
    </location>
</feature>
<feature type="disulfide bond" evidence="5">
    <location>
        <begin position="647"/>
        <end position="657"/>
    </location>
</feature>
<keyword evidence="8" id="KW-1185">Reference proteome</keyword>
<dbReference type="SMART" id="SM00181">
    <property type="entry name" value="EGF"/>
    <property type="match status" value="6"/>
</dbReference>
<evidence type="ECO:0000256" key="5">
    <source>
        <dbReference type="PROSITE-ProRule" id="PRU00076"/>
    </source>
</evidence>
<evidence type="ECO:0000256" key="1">
    <source>
        <dbReference type="ARBA" id="ARBA00022536"/>
    </source>
</evidence>
<dbReference type="Pfam" id="PF07645">
    <property type="entry name" value="EGF_CA"/>
    <property type="match status" value="3"/>
</dbReference>
<organism evidence="8 9">
    <name type="scientific">Crassostrea virginica</name>
    <name type="common">Eastern oyster</name>
    <dbReference type="NCBI Taxonomy" id="6565"/>
    <lineage>
        <taxon>Eukaryota</taxon>
        <taxon>Metazoa</taxon>
        <taxon>Spiralia</taxon>
        <taxon>Lophotrochozoa</taxon>
        <taxon>Mollusca</taxon>
        <taxon>Bivalvia</taxon>
        <taxon>Autobranchia</taxon>
        <taxon>Pteriomorphia</taxon>
        <taxon>Ostreida</taxon>
        <taxon>Ostreoidea</taxon>
        <taxon>Ostreidae</taxon>
        <taxon>Crassostrea</taxon>
    </lineage>
</organism>
<keyword evidence="2 6" id="KW-0732">Signal</keyword>
<dbReference type="InterPro" id="IPR001881">
    <property type="entry name" value="EGF-like_Ca-bd_dom"/>
</dbReference>
<evidence type="ECO:0000256" key="4">
    <source>
        <dbReference type="ARBA" id="ARBA00023157"/>
    </source>
</evidence>
<dbReference type="KEGG" id="cvn:111122962"/>
<evidence type="ECO:0000256" key="2">
    <source>
        <dbReference type="ARBA" id="ARBA00022729"/>
    </source>
</evidence>
<evidence type="ECO:0000313" key="8">
    <source>
        <dbReference type="Proteomes" id="UP000694844"/>
    </source>
</evidence>
<evidence type="ECO:0000259" key="7">
    <source>
        <dbReference type="PROSITE" id="PS50026"/>
    </source>
</evidence>
<accession>A0A8B8CXW8</accession>
<comment type="caution">
    <text evidence="5">Lacks conserved residue(s) required for the propagation of feature annotation.</text>
</comment>
<dbReference type="PANTHER" id="PTHR24050">
    <property type="entry name" value="PA14 DOMAIN-CONTAINING PROTEIN"/>
    <property type="match status" value="1"/>
</dbReference>
<dbReference type="GeneID" id="111122962"/>
<gene>
    <name evidence="9" type="primary">LOC111122962</name>
</gene>
<feature type="chain" id="PRO_5034026336" evidence="6">
    <location>
        <begin position="17"/>
        <end position="850"/>
    </location>
</feature>
<dbReference type="RefSeq" id="XP_022320717.1">
    <property type="nucleotide sequence ID" value="XM_022465009.1"/>
</dbReference>
<name>A0A8B8CXW8_CRAVI</name>
<evidence type="ECO:0000256" key="6">
    <source>
        <dbReference type="SAM" id="SignalP"/>
    </source>
</evidence>
<dbReference type="PROSITE" id="PS01186">
    <property type="entry name" value="EGF_2"/>
    <property type="match status" value="3"/>
</dbReference>
<dbReference type="Proteomes" id="UP000694844">
    <property type="component" value="Chromosome 3"/>
</dbReference>
<dbReference type="Gene3D" id="2.10.25.10">
    <property type="entry name" value="Laminin"/>
    <property type="match status" value="4"/>
</dbReference>
<dbReference type="PROSITE" id="PS50026">
    <property type="entry name" value="EGF_3"/>
    <property type="match status" value="3"/>
</dbReference>
<dbReference type="InterPro" id="IPR009030">
    <property type="entry name" value="Growth_fac_rcpt_cys_sf"/>
</dbReference>
<dbReference type="SUPFAM" id="SSF57184">
    <property type="entry name" value="Growth factor receptor domain"/>
    <property type="match status" value="1"/>
</dbReference>
<dbReference type="InterPro" id="IPR052235">
    <property type="entry name" value="Nephronectin_domain"/>
</dbReference>
<dbReference type="InterPro" id="IPR000152">
    <property type="entry name" value="EGF-type_Asp/Asn_hydroxyl_site"/>
</dbReference>
<feature type="domain" description="EGF-like" evidence="7">
    <location>
        <begin position="825"/>
        <end position="850"/>
    </location>
</feature>
<sequence>MKCSWLMGNIFSTLTAQWTFYLGCLTATLLCPDSTGCQHGCILINNEPQCFCKPGYTLQTDRQSCKPIRETRYGGHDRATVHGFMSAVGLFRRNNACRDGRCNNSKLNPIKPRTQKTQSRMLCPANFKMVVKKGNKLCVNRQKRSRFQTRYQNGQTNKTGKELVQKKVKLIEKPLKVSEQTSQIKTFYDDPIIRKYTENHQKQRCRNDEVLVITLEGAVCKAKCEDGQFVRTDQGIKRCLNSDPISNKICPEGHKPIQTTIGIVCEKIPQSIRLAGSLLCASNERLIHLQTGPVCIRGKLRRPKCKDKEKLVQQGRKFYCVLPRSEVTRKCSLQEEEVHSVEGIQCRPKSCPQGFTAFKTPAGTICVFQDQANPAPRQERPDKSCAPGQTLIRTDEGEECWFTSASPNLETKCPPGQVLVGGTHCKDSMSLSPDEIPCPPDQELVMSSHGAECQFRRPQSNKLYVQRTRCPEGQILTLKVDKFACHNATLNLTDIVCNTDQVVAQAQTNILECVSEEQTNLVCRFGWFLTRTAQGYTCSHGNDLVGSSAPSRSCDHGKVSVADEYGVRCVNVLKNSHLCAPGHQPIMTATGEIICKAVIPPSEDHSTEFVPSCASTGDCLTSKCNAGTKPGSSLECPNINDVKRMECLPECANGGSCKNGRCVCPPGLSGPACHDDVDECAEFQTVDCQFSCRNTFGSFHCVCPNGYTLSPDKTTCIEKHVQCLPGCLNGGKCRAGKCRCPLGFSGAFCQDDVNECEMPRRPCEHQCRNTYGSYFCTCPPGSRLTENKRSCRSAPCPHNCINGGICIQRLCRCPSGYYGIICQLDVDECLSNPCQNSTVCVNTMGSYSCS</sequence>
<protein>
    <submittedName>
        <fullName evidence="9">Fibrillin-1-like</fullName>
    </submittedName>
</protein>
<dbReference type="OrthoDB" id="10060424at2759"/>
<dbReference type="SMART" id="SM00179">
    <property type="entry name" value="EGF_CA"/>
    <property type="match status" value="3"/>
</dbReference>
<evidence type="ECO:0000256" key="3">
    <source>
        <dbReference type="ARBA" id="ARBA00022737"/>
    </source>
</evidence>
<keyword evidence="4 5" id="KW-1015">Disulfide bond</keyword>
<dbReference type="CDD" id="cd00054">
    <property type="entry name" value="EGF_CA"/>
    <property type="match status" value="3"/>
</dbReference>
<dbReference type="InterPro" id="IPR018097">
    <property type="entry name" value="EGF_Ca-bd_CS"/>
</dbReference>
<dbReference type="PANTHER" id="PTHR24050:SF28">
    <property type="entry name" value="UROMODULIN-LIKE"/>
    <property type="match status" value="1"/>
</dbReference>
<feature type="signal peptide" evidence="6">
    <location>
        <begin position="1"/>
        <end position="16"/>
    </location>
</feature>
<keyword evidence="1 5" id="KW-0245">EGF-like domain</keyword>